<dbReference type="InterPro" id="IPR005646">
    <property type="entry name" value="FapA"/>
</dbReference>
<evidence type="ECO:0000313" key="2">
    <source>
        <dbReference type="EMBL" id="KUP06163.1"/>
    </source>
</evidence>
<dbReference type="OrthoDB" id="1279at2"/>
<proteinExistence type="predicted"/>
<dbReference type="RefSeq" id="WP_059351216.1">
    <property type="nucleotide sequence ID" value="NZ_LDYG01000030.1"/>
</dbReference>
<evidence type="ECO:0000313" key="3">
    <source>
        <dbReference type="Proteomes" id="UP000074108"/>
    </source>
</evidence>
<dbReference type="PATRIC" id="fig|1150625.3.peg.2023"/>
<feature type="domain" description="Cyclic nucleotide-binding" evidence="1">
    <location>
        <begin position="489"/>
        <end position="520"/>
    </location>
</feature>
<dbReference type="InterPro" id="IPR046866">
    <property type="entry name" value="FapA_N"/>
</dbReference>
<organism evidence="2 3">
    <name type="scientific">Bacillus coahuilensis p1.1.43</name>
    <dbReference type="NCBI Taxonomy" id="1150625"/>
    <lineage>
        <taxon>Bacteria</taxon>
        <taxon>Bacillati</taxon>
        <taxon>Bacillota</taxon>
        <taxon>Bacilli</taxon>
        <taxon>Bacillales</taxon>
        <taxon>Bacillaceae</taxon>
        <taxon>Bacillus</taxon>
    </lineage>
</organism>
<dbReference type="Proteomes" id="UP000074108">
    <property type="component" value="Unassembled WGS sequence"/>
</dbReference>
<gene>
    <name evidence="2" type="ORF">Q75_09515</name>
</gene>
<dbReference type="InterPro" id="IPR046865">
    <property type="entry name" value="FapA_b_solenoid"/>
</dbReference>
<dbReference type="STRING" id="1150625.Q75_09515"/>
<accession>A0A147K7P9</accession>
<evidence type="ECO:0000259" key="1">
    <source>
        <dbReference type="PROSITE" id="PS50042"/>
    </source>
</evidence>
<dbReference type="InterPro" id="IPR000595">
    <property type="entry name" value="cNMP-bd_dom"/>
</dbReference>
<sequence>MEIFRNETFSLFTEQEDVWIAMEGVDYSIHSFNEILKQYPRIQITAVVALRKALQTGEGKHQIGFLKPIVECQLSKDEMKASIRINCSSNELAQQYQEYKEEVLKQLKEKKITYGILEQKIESDLEANNWIIIAEGKEAVNGNQATVKYIEGPEKKPTINENGTADYYDMNFVVQVQQGDWVGEKTPPSIGQDGLTVTGRKVVAKPGKNAPLNFDRRVIKAVENGRKNGSSTKKEGIIEFIAGKLTVANHLVVHGDVGIETGNIEFDGHVTVKGTVQPGYSVNASRDIAIVGNMGIHHCEKIVSTEGDIFIKGGIFGSEHTMVKAGKNLYLKHGNDCILEADETISVGYYIKGCHVKCRNIHVTSPKGSIIGGIVHVEGMLSVSTLGNRMEKLTTIELSGFDPLQLEMEYMTLLNNYKRLLQSSEQKKGTIEKMIEESVIKDDLQTKLDKELRELNKLEEKRSRFETWLKLNNEGQVHVTLHAFPNTIIKSNDRIIRPGDHGMGLYSLSKGRLHYSVEGD</sequence>
<dbReference type="EMBL" id="LDYG01000030">
    <property type="protein sequence ID" value="KUP06163.1"/>
    <property type="molecule type" value="Genomic_DNA"/>
</dbReference>
<protein>
    <recommendedName>
        <fullName evidence="1">Cyclic nucleotide-binding domain-containing protein</fullName>
    </recommendedName>
</protein>
<reference evidence="2 3" key="1">
    <citation type="journal article" date="2016" name="Front. Microbiol.">
        <title>Microevolution Analysis of Bacillus coahuilensis Unveils Differences in Phosphorus Acquisition Strategies and Their Regulation.</title>
        <authorList>
            <person name="Gomez-Lunar Z."/>
            <person name="Hernandez-Gonzalez I."/>
            <person name="Rodriguez-Torres M.D."/>
            <person name="Souza V."/>
            <person name="Olmedo-Alvarez G."/>
        </authorList>
    </citation>
    <scope>NUCLEOTIDE SEQUENCE [LARGE SCALE GENOMIC DNA]</scope>
    <source>
        <strain evidence="3">p1.1.43</strain>
    </source>
</reference>
<dbReference type="PROSITE" id="PS50042">
    <property type="entry name" value="CNMP_BINDING_3"/>
    <property type="match status" value="1"/>
</dbReference>
<dbReference type="PANTHER" id="PTHR38032">
    <property type="entry name" value="POLYMERASE-RELATED"/>
    <property type="match status" value="1"/>
</dbReference>
<dbReference type="Pfam" id="PF03961">
    <property type="entry name" value="FapA"/>
    <property type="match status" value="1"/>
</dbReference>
<dbReference type="AlphaFoldDB" id="A0A147K7P9"/>
<keyword evidence="3" id="KW-1185">Reference proteome</keyword>
<dbReference type="Pfam" id="PF20250">
    <property type="entry name" value="FapA_N"/>
    <property type="match status" value="1"/>
</dbReference>
<dbReference type="PANTHER" id="PTHR38032:SF1">
    <property type="entry name" value="RNA-BINDING PROTEIN KHPB N-TERMINAL DOMAIN-CONTAINING PROTEIN"/>
    <property type="match status" value="1"/>
</dbReference>
<name>A0A147K7P9_9BACI</name>
<comment type="caution">
    <text evidence="2">The sequence shown here is derived from an EMBL/GenBank/DDBJ whole genome shotgun (WGS) entry which is preliminary data.</text>
</comment>